<evidence type="ECO:0000313" key="3">
    <source>
        <dbReference type="Proteomes" id="UP000024635"/>
    </source>
</evidence>
<sequence>MVLKSTHPSGKQLSSGRVPPSSSNHYAHVPLFLFTILPMEFIDNSLHLKCVQTSLQFHVKNHATNASH</sequence>
<dbReference type="AlphaFoldDB" id="A0A016VDC8"/>
<name>A0A016VDC8_9BILA</name>
<dbReference type="EMBL" id="JARK01001348">
    <property type="protein sequence ID" value="EYC25430.1"/>
    <property type="molecule type" value="Genomic_DNA"/>
</dbReference>
<comment type="caution">
    <text evidence="2">The sequence shown here is derived from an EMBL/GenBank/DDBJ whole genome shotgun (WGS) entry which is preliminary data.</text>
</comment>
<evidence type="ECO:0000256" key="1">
    <source>
        <dbReference type="SAM" id="MobiDB-lite"/>
    </source>
</evidence>
<dbReference type="Proteomes" id="UP000024635">
    <property type="component" value="Unassembled WGS sequence"/>
</dbReference>
<keyword evidence="3" id="KW-1185">Reference proteome</keyword>
<accession>A0A016VDC8</accession>
<proteinExistence type="predicted"/>
<evidence type="ECO:0000313" key="2">
    <source>
        <dbReference type="EMBL" id="EYC25430.1"/>
    </source>
</evidence>
<reference evidence="3" key="1">
    <citation type="journal article" date="2015" name="Nat. Genet.">
        <title>The genome and transcriptome of the zoonotic hookworm Ancylostoma ceylanicum identify infection-specific gene families.</title>
        <authorList>
            <person name="Schwarz E.M."/>
            <person name="Hu Y."/>
            <person name="Antoshechkin I."/>
            <person name="Miller M.M."/>
            <person name="Sternberg P.W."/>
            <person name="Aroian R.V."/>
        </authorList>
    </citation>
    <scope>NUCLEOTIDE SEQUENCE</scope>
    <source>
        <strain evidence="3">HY135</strain>
    </source>
</reference>
<feature type="region of interest" description="Disordered" evidence="1">
    <location>
        <begin position="1"/>
        <end position="23"/>
    </location>
</feature>
<gene>
    <name evidence="2" type="primary">Acey_s0012.g1888</name>
    <name evidence="2" type="ORF">Y032_0012g1888</name>
</gene>
<protein>
    <submittedName>
        <fullName evidence="2">Uncharacterized protein</fullName>
    </submittedName>
</protein>
<organism evidence="2 3">
    <name type="scientific">Ancylostoma ceylanicum</name>
    <dbReference type="NCBI Taxonomy" id="53326"/>
    <lineage>
        <taxon>Eukaryota</taxon>
        <taxon>Metazoa</taxon>
        <taxon>Ecdysozoa</taxon>
        <taxon>Nematoda</taxon>
        <taxon>Chromadorea</taxon>
        <taxon>Rhabditida</taxon>
        <taxon>Rhabditina</taxon>
        <taxon>Rhabditomorpha</taxon>
        <taxon>Strongyloidea</taxon>
        <taxon>Ancylostomatidae</taxon>
        <taxon>Ancylostomatinae</taxon>
        <taxon>Ancylostoma</taxon>
    </lineage>
</organism>